<dbReference type="GO" id="GO:0031460">
    <property type="term" value="P:glycine betaine transport"/>
    <property type="evidence" value="ECO:0007669"/>
    <property type="project" value="TreeGrafter"/>
</dbReference>
<evidence type="ECO:0000256" key="3">
    <source>
        <dbReference type="ARBA" id="ARBA00022692"/>
    </source>
</evidence>
<dbReference type="GO" id="GO:0005886">
    <property type="term" value="C:plasma membrane"/>
    <property type="evidence" value="ECO:0007669"/>
    <property type="project" value="UniProtKB-SubCell"/>
</dbReference>
<dbReference type="FunFam" id="1.10.3720.10:FF:000001">
    <property type="entry name" value="Glycine betaine ABC transporter, permease"/>
    <property type="match status" value="1"/>
</dbReference>
<evidence type="ECO:0000256" key="6">
    <source>
        <dbReference type="RuleBase" id="RU363032"/>
    </source>
</evidence>
<dbReference type="Pfam" id="PF00528">
    <property type="entry name" value="BPD_transp_1"/>
    <property type="match status" value="1"/>
</dbReference>
<gene>
    <name evidence="8" type="ordered locus">RBRH_02814</name>
</gene>
<dbReference type="InterPro" id="IPR051204">
    <property type="entry name" value="ABC_transp_perm/SBD"/>
</dbReference>
<dbReference type="GO" id="GO:0055085">
    <property type="term" value="P:transmembrane transport"/>
    <property type="evidence" value="ECO:0007669"/>
    <property type="project" value="InterPro"/>
</dbReference>
<dbReference type="InterPro" id="IPR035906">
    <property type="entry name" value="MetI-like_sf"/>
</dbReference>
<name>E5AV92_MYCRK</name>
<accession>E5AV92</accession>
<keyword evidence="8" id="KW-0614">Plasmid</keyword>
<dbReference type="SUPFAM" id="SSF161098">
    <property type="entry name" value="MetI-like"/>
    <property type="match status" value="1"/>
</dbReference>
<organism evidence="8 9">
    <name type="scientific">Mycetohabitans rhizoxinica (strain DSM 19002 / CIP 109453 / HKI 454)</name>
    <name type="common">Paraburkholderia rhizoxinica</name>
    <dbReference type="NCBI Taxonomy" id="882378"/>
    <lineage>
        <taxon>Bacteria</taxon>
        <taxon>Pseudomonadati</taxon>
        <taxon>Pseudomonadota</taxon>
        <taxon>Betaproteobacteria</taxon>
        <taxon>Burkholderiales</taxon>
        <taxon>Burkholderiaceae</taxon>
        <taxon>Mycetohabitans</taxon>
    </lineage>
</organism>
<feature type="transmembrane region" description="Helical" evidence="6">
    <location>
        <begin position="255"/>
        <end position="272"/>
    </location>
</feature>
<evidence type="ECO:0000313" key="8">
    <source>
        <dbReference type="EMBL" id="CBW77016.1"/>
    </source>
</evidence>
<comment type="similarity">
    <text evidence="6">Belongs to the binding-protein-dependent transport system permease family.</text>
</comment>
<evidence type="ECO:0000256" key="4">
    <source>
        <dbReference type="ARBA" id="ARBA00022989"/>
    </source>
</evidence>
<geneLocation type="plasmid" evidence="8 9">
    <name>pBRH01</name>
</geneLocation>
<evidence type="ECO:0000259" key="7">
    <source>
        <dbReference type="PROSITE" id="PS50928"/>
    </source>
</evidence>
<keyword evidence="2 6" id="KW-0813">Transport</keyword>
<protein>
    <submittedName>
        <fullName evidence="8">Glycine betaine transport system permease protein</fullName>
    </submittedName>
</protein>
<proteinExistence type="inferred from homology"/>
<evidence type="ECO:0000256" key="5">
    <source>
        <dbReference type="ARBA" id="ARBA00023136"/>
    </source>
</evidence>
<dbReference type="InterPro" id="IPR000515">
    <property type="entry name" value="MetI-like"/>
</dbReference>
<evidence type="ECO:0000313" key="9">
    <source>
        <dbReference type="Proteomes" id="UP000007437"/>
    </source>
</evidence>
<sequence length="337" mass="35136">MHERWVHIGGPFHLPGRAGRFSGLGGALRPVLPPVVHGRHSARPAAIVAHATAQRATVQHVTALCRPPPACRASCPRVVRHCLCFRARAVSATHEENSTMTSRRAKLLSSFIVLTLIVTALVRAIGLDVLCKYHADLLYYTGAHLLLVGASIALALLTGIPAGILLSRASNPRHAERLMQVLNVGNTVPSLAVLALALAVLGIGAAPAIVALWLASLLPIARNAYEGMRAVPPAWREAARGLGMTSLQSMFKVELPNAMPIIIGGVRTALAINVGTAPLAFLIGADSLGTLIFPGIYLNDPAMLLLGAASTAALALALDALVAGIARAALARRGLAL</sequence>
<feature type="domain" description="ABC transmembrane type-1" evidence="7">
    <location>
        <begin position="141"/>
        <end position="327"/>
    </location>
</feature>
<keyword evidence="5 6" id="KW-0472">Membrane</keyword>
<feature type="transmembrane region" description="Helical" evidence="6">
    <location>
        <begin position="145"/>
        <end position="167"/>
    </location>
</feature>
<feature type="transmembrane region" description="Helical" evidence="6">
    <location>
        <begin position="107"/>
        <end position="125"/>
    </location>
</feature>
<dbReference type="HOGENOM" id="CLU_046113_7_0_4"/>
<dbReference type="PANTHER" id="PTHR30177">
    <property type="entry name" value="GLYCINE BETAINE/L-PROLINE TRANSPORT SYSTEM PERMEASE PROTEIN PROW"/>
    <property type="match status" value="1"/>
</dbReference>
<evidence type="ECO:0000256" key="1">
    <source>
        <dbReference type="ARBA" id="ARBA00004651"/>
    </source>
</evidence>
<comment type="subcellular location">
    <subcellularLocation>
        <location evidence="1 6">Cell membrane</location>
        <topology evidence="1 6">Multi-pass membrane protein</topology>
    </subcellularLocation>
</comment>
<dbReference type="KEGG" id="brh:RBRH_02814"/>
<dbReference type="eggNOG" id="COG1174">
    <property type="taxonomic scope" value="Bacteria"/>
</dbReference>
<dbReference type="Gene3D" id="1.10.3720.10">
    <property type="entry name" value="MetI-like"/>
    <property type="match status" value="1"/>
</dbReference>
<feature type="transmembrane region" description="Helical" evidence="6">
    <location>
        <begin position="304"/>
        <end position="330"/>
    </location>
</feature>
<dbReference type="PANTHER" id="PTHR30177:SF4">
    <property type="entry name" value="OSMOPROTECTANT IMPORT PERMEASE PROTEIN OSMW"/>
    <property type="match status" value="1"/>
</dbReference>
<evidence type="ECO:0000256" key="2">
    <source>
        <dbReference type="ARBA" id="ARBA00022448"/>
    </source>
</evidence>
<reference evidence="8 9" key="1">
    <citation type="journal article" date="2011" name="J. Bacteriol.">
        <title>Complete genome sequence of Burkholderia rhizoxinica, an endosymbiont of Rhizopus microsporus.</title>
        <authorList>
            <person name="Lackner G."/>
            <person name="Moebius N."/>
            <person name="Partida-Martinez L."/>
            <person name="Hertweck C."/>
        </authorList>
    </citation>
    <scope>NUCLEOTIDE SEQUENCE [LARGE SCALE GENOMIC DNA]</scope>
    <source>
        <strain evidence="9">DSM 19002 / CIP 109453 / HKI 454</strain>
        <plasmid evidence="8 9">pBRH01</plasmid>
    </source>
</reference>
<dbReference type="CDD" id="cd06261">
    <property type="entry name" value="TM_PBP2"/>
    <property type="match status" value="1"/>
</dbReference>
<dbReference type="EMBL" id="FR687360">
    <property type="protein sequence ID" value="CBW77016.1"/>
    <property type="molecule type" value="Genomic_DNA"/>
</dbReference>
<dbReference type="PROSITE" id="PS50928">
    <property type="entry name" value="ABC_TM1"/>
    <property type="match status" value="1"/>
</dbReference>
<dbReference type="Proteomes" id="UP000007437">
    <property type="component" value="Plasmid pBRH01"/>
</dbReference>
<keyword evidence="4 6" id="KW-1133">Transmembrane helix</keyword>
<feature type="transmembrane region" description="Helical" evidence="6">
    <location>
        <begin position="188"/>
        <end position="215"/>
    </location>
</feature>
<keyword evidence="3 6" id="KW-0812">Transmembrane</keyword>
<dbReference type="AlphaFoldDB" id="E5AV92"/>